<evidence type="ECO:0000256" key="11">
    <source>
        <dbReference type="ARBA" id="ARBA00023049"/>
    </source>
</evidence>
<dbReference type="Pfam" id="PF11838">
    <property type="entry name" value="ERAP1_C"/>
    <property type="match status" value="1"/>
</dbReference>
<dbReference type="EMBL" id="CAQQ02198881">
    <property type="status" value="NOT_ANNOTATED_CDS"/>
    <property type="molecule type" value="Genomic_DNA"/>
</dbReference>
<keyword evidence="10" id="KW-0862">Zinc</keyword>
<proteinExistence type="inferred from homology"/>
<keyword evidence="9" id="KW-0378">Hydrolase</keyword>
<evidence type="ECO:0000256" key="7">
    <source>
        <dbReference type="ARBA" id="ARBA00022723"/>
    </source>
</evidence>
<dbReference type="STRING" id="36166.T1GAR9"/>
<dbReference type="Gene3D" id="1.10.3480.20">
    <property type="match status" value="1"/>
</dbReference>
<evidence type="ECO:0000256" key="5">
    <source>
        <dbReference type="ARBA" id="ARBA00022622"/>
    </source>
</evidence>
<keyword evidence="12" id="KW-0472">Membrane</keyword>
<accession>T1GAR9</accession>
<dbReference type="GO" id="GO:0006508">
    <property type="term" value="P:proteolysis"/>
    <property type="evidence" value="ECO:0007669"/>
    <property type="project" value="UniProtKB-KW"/>
</dbReference>
<dbReference type="EnsemblMetazoa" id="MESCA000329-RA">
    <property type="protein sequence ID" value="MESCA000329-PA"/>
    <property type="gene ID" value="MESCA000329"/>
</dbReference>
<keyword evidence="5" id="KW-0336">GPI-anchor</keyword>
<evidence type="ECO:0000256" key="6">
    <source>
        <dbReference type="ARBA" id="ARBA00022670"/>
    </source>
</evidence>
<keyword evidence="6" id="KW-0645">Protease</keyword>
<evidence type="ECO:0000256" key="3">
    <source>
        <dbReference type="ARBA" id="ARBA00010136"/>
    </source>
</evidence>
<keyword evidence="7" id="KW-0479">Metal-binding</keyword>
<evidence type="ECO:0000256" key="2">
    <source>
        <dbReference type="ARBA" id="ARBA00004609"/>
    </source>
</evidence>
<reference evidence="16" key="2">
    <citation type="submission" date="2015-06" db="UniProtKB">
        <authorList>
            <consortium name="EnsemblMetazoa"/>
        </authorList>
    </citation>
    <scope>IDENTIFICATION</scope>
</reference>
<evidence type="ECO:0000256" key="4">
    <source>
        <dbReference type="ARBA" id="ARBA00022475"/>
    </source>
</evidence>
<dbReference type="PANTHER" id="PTHR11533:SF301">
    <property type="entry name" value="AMINOPEPTIDASE"/>
    <property type="match status" value="1"/>
</dbReference>
<keyword evidence="4" id="KW-1003">Cell membrane</keyword>
<dbReference type="GO" id="GO:0005886">
    <property type="term" value="C:plasma membrane"/>
    <property type="evidence" value="ECO:0007669"/>
    <property type="project" value="UniProtKB-SubCell"/>
</dbReference>
<comment type="similarity">
    <text evidence="3">Belongs to the peptidase M1 family.</text>
</comment>
<evidence type="ECO:0000259" key="15">
    <source>
        <dbReference type="Pfam" id="PF11838"/>
    </source>
</evidence>
<dbReference type="GO" id="GO:0098552">
    <property type="term" value="C:side of membrane"/>
    <property type="evidence" value="ECO:0007669"/>
    <property type="project" value="UniProtKB-KW"/>
</dbReference>
<comment type="subcellular location">
    <subcellularLocation>
        <location evidence="2">Cell membrane</location>
        <topology evidence="2">Lipid-anchor</topology>
        <topology evidence="2">GPI-anchor</topology>
    </subcellularLocation>
</comment>
<evidence type="ECO:0000313" key="16">
    <source>
        <dbReference type="EnsemblMetazoa" id="MESCA000329-PA"/>
    </source>
</evidence>
<name>T1GAR9_MEGSC</name>
<dbReference type="InterPro" id="IPR050344">
    <property type="entry name" value="Peptidase_M1_aminopeptidases"/>
</dbReference>
<organism evidence="16 17">
    <name type="scientific">Megaselia scalaris</name>
    <name type="common">Humpbacked fly</name>
    <name type="synonym">Phora scalaris</name>
    <dbReference type="NCBI Taxonomy" id="36166"/>
    <lineage>
        <taxon>Eukaryota</taxon>
        <taxon>Metazoa</taxon>
        <taxon>Ecdysozoa</taxon>
        <taxon>Arthropoda</taxon>
        <taxon>Hexapoda</taxon>
        <taxon>Insecta</taxon>
        <taxon>Pterygota</taxon>
        <taxon>Neoptera</taxon>
        <taxon>Endopterygota</taxon>
        <taxon>Diptera</taxon>
        <taxon>Brachycera</taxon>
        <taxon>Muscomorpha</taxon>
        <taxon>Platypezoidea</taxon>
        <taxon>Phoridae</taxon>
        <taxon>Megaseliini</taxon>
        <taxon>Megaselia</taxon>
    </lineage>
</organism>
<keyword evidence="8" id="KW-0732">Signal</keyword>
<evidence type="ECO:0000256" key="13">
    <source>
        <dbReference type="ARBA" id="ARBA00023180"/>
    </source>
</evidence>
<dbReference type="GO" id="GO:0070006">
    <property type="term" value="F:metalloaminopeptidase activity"/>
    <property type="evidence" value="ECO:0007669"/>
    <property type="project" value="TreeGrafter"/>
</dbReference>
<dbReference type="InterPro" id="IPR024571">
    <property type="entry name" value="ERAP1-like_C_dom"/>
</dbReference>
<evidence type="ECO:0000256" key="10">
    <source>
        <dbReference type="ARBA" id="ARBA00022833"/>
    </source>
</evidence>
<protein>
    <recommendedName>
        <fullName evidence="15">ERAP1-like C-terminal domain-containing protein</fullName>
    </recommendedName>
</protein>
<dbReference type="Gene3D" id="2.10.90.10">
    <property type="entry name" value="Cystine-knot cytokines"/>
    <property type="match status" value="1"/>
</dbReference>
<dbReference type="GO" id="GO:0043171">
    <property type="term" value="P:peptide catabolic process"/>
    <property type="evidence" value="ECO:0007669"/>
    <property type="project" value="TreeGrafter"/>
</dbReference>
<evidence type="ECO:0000256" key="9">
    <source>
        <dbReference type="ARBA" id="ARBA00022801"/>
    </source>
</evidence>
<keyword evidence="11" id="KW-0482">Metalloprotease</keyword>
<dbReference type="GO" id="GO:0008270">
    <property type="term" value="F:zinc ion binding"/>
    <property type="evidence" value="ECO:0007669"/>
    <property type="project" value="TreeGrafter"/>
</dbReference>
<evidence type="ECO:0000256" key="8">
    <source>
        <dbReference type="ARBA" id="ARBA00022729"/>
    </source>
</evidence>
<keyword evidence="14" id="KW-0449">Lipoprotein</keyword>
<reference evidence="17" key="1">
    <citation type="submission" date="2013-02" db="EMBL/GenBank/DDBJ databases">
        <authorList>
            <person name="Hughes D."/>
        </authorList>
    </citation>
    <scope>NUCLEOTIDE SEQUENCE</scope>
    <source>
        <strain>Durham</strain>
        <strain evidence="17">NC isolate 2 -- Noor lab</strain>
    </source>
</reference>
<dbReference type="AlphaFoldDB" id="T1GAR9"/>
<evidence type="ECO:0000313" key="17">
    <source>
        <dbReference type="Proteomes" id="UP000015102"/>
    </source>
</evidence>
<dbReference type="InterPro" id="IPR029034">
    <property type="entry name" value="Cystine-knot_cytokine"/>
</dbReference>
<dbReference type="PANTHER" id="PTHR11533">
    <property type="entry name" value="PROTEASE M1 ZINC METALLOPROTEASE"/>
    <property type="match status" value="1"/>
</dbReference>
<dbReference type="GO" id="GO:0005737">
    <property type="term" value="C:cytoplasm"/>
    <property type="evidence" value="ECO:0007669"/>
    <property type="project" value="TreeGrafter"/>
</dbReference>
<keyword evidence="13" id="KW-0325">Glycoprotein</keyword>
<sequence length="273" mass="31787">MLWENIDINSNAHTTRSLHVYFCEDVERVGDDCQVTPVIHVLQYPGCVPKPIPSFACVGRCASYLQRMLCNFSYMKTSTPEKLFKILDKHWPVEDKNKIGDIMEFFKSWTEQVGYPVVNITLAADGLSFSVRQERFLLKEKYIGKTSLRNLTYVIPLTYVTSFENDFQNTDTKEYLPKSNKVVTINLSQKADWIMANTQQIGYYRVFYDNKTMYSIHQALIAPNHSNINENNRAQFIDDLLSFARAGYLNYYETLQMLEYIENEESYIHGLLP</sequence>
<dbReference type="HOGENOM" id="CLU_1020448_0_0_1"/>
<evidence type="ECO:0000256" key="1">
    <source>
        <dbReference type="ARBA" id="ARBA00001947"/>
    </source>
</evidence>
<dbReference type="EMBL" id="CAQQ02198882">
    <property type="status" value="NOT_ANNOTATED_CDS"/>
    <property type="molecule type" value="Genomic_DNA"/>
</dbReference>
<evidence type="ECO:0000256" key="12">
    <source>
        <dbReference type="ARBA" id="ARBA00023136"/>
    </source>
</evidence>
<dbReference type="GO" id="GO:0005615">
    <property type="term" value="C:extracellular space"/>
    <property type="evidence" value="ECO:0007669"/>
    <property type="project" value="TreeGrafter"/>
</dbReference>
<keyword evidence="17" id="KW-1185">Reference proteome</keyword>
<dbReference type="FunFam" id="2.60.40.1910:FF:000008">
    <property type="entry name" value="Aminopeptidase"/>
    <property type="match status" value="1"/>
</dbReference>
<dbReference type="Proteomes" id="UP000015102">
    <property type="component" value="Unassembled WGS sequence"/>
</dbReference>
<dbReference type="Gene3D" id="2.60.40.1910">
    <property type="match status" value="1"/>
</dbReference>
<feature type="domain" description="ERAP1-like C-terminal" evidence="15">
    <location>
        <begin position="193"/>
        <end position="268"/>
    </location>
</feature>
<dbReference type="GO" id="GO:0042277">
    <property type="term" value="F:peptide binding"/>
    <property type="evidence" value="ECO:0007669"/>
    <property type="project" value="TreeGrafter"/>
</dbReference>
<comment type="cofactor">
    <cofactor evidence="1">
        <name>Zn(2+)</name>
        <dbReference type="ChEBI" id="CHEBI:29105"/>
    </cofactor>
</comment>
<evidence type="ECO:0000256" key="14">
    <source>
        <dbReference type="ARBA" id="ARBA00023288"/>
    </source>
</evidence>